<dbReference type="PROSITE" id="PS00061">
    <property type="entry name" value="ADH_SHORT"/>
    <property type="match status" value="1"/>
</dbReference>
<dbReference type="CDD" id="cd05233">
    <property type="entry name" value="SDR_c"/>
    <property type="match status" value="1"/>
</dbReference>
<dbReference type="Pfam" id="PF00106">
    <property type="entry name" value="adh_short"/>
    <property type="match status" value="1"/>
</dbReference>
<name>A0A372ZR66_9ACTN</name>
<comment type="similarity">
    <text evidence="1">Belongs to the short-chain dehydrogenases/reductases (SDR) family.</text>
</comment>
<proteinExistence type="inferred from homology"/>
<evidence type="ECO:0000256" key="1">
    <source>
        <dbReference type="ARBA" id="ARBA00006484"/>
    </source>
</evidence>
<dbReference type="GO" id="GO:0016491">
    <property type="term" value="F:oxidoreductase activity"/>
    <property type="evidence" value="ECO:0007669"/>
    <property type="project" value="UniProtKB-KW"/>
</dbReference>
<dbReference type="InterPro" id="IPR002347">
    <property type="entry name" value="SDR_fam"/>
</dbReference>
<sequence length="252" mass="26752">MDEKRVAVVTGASSGIGRAIAARFARQGVRVLATGRDGRRLADLAAESDQAPGAVRPFPGDVTTPGHARELLAAAAAEWEAASIFVACAGHGLPGTVLGSDPTRWERLIEVNVLAVLHQLRDAAAEFVRQAELDGGRRVRDIVVIGSTVGRQVSAANPVYGSTKFAVHSLVEALRQEVCAHNVRVTLIEPGFVRSGFQDAAGYDSAWFEAVAAESGPLLTPEDVASVVEFAVGRPTHVHLDDIRLRPTRQKV</sequence>
<dbReference type="PANTHER" id="PTHR42901">
    <property type="entry name" value="ALCOHOL DEHYDROGENASE"/>
    <property type="match status" value="1"/>
</dbReference>
<evidence type="ECO:0000313" key="3">
    <source>
        <dbReference type="EMBL" id="RGD57992.1"/>
    </source>
</evidence>
<comment type="caution">
    <text evidence="3">The sequence shown here is derived from an EMBL/GenBank/DDBJ whole genome shotgun (WGS) entry which is preliminary data.</text>
</comment>
<organism evidence="3 4">
    <name type="scientific">Kitasatospora xanthocidica</name>
    <dbReference type="NCBI Taxonomy" id="83382"/>
    <lineage>
        <taxon>Bacteria</taxon>
        <taxon>Bacillati</taxon>
        <taxon>Actinomycetota</taxon>
        <taxon>Actinomycetes</taxon>
        <taxon>Kitasatosporales</taxon>
        <taxon>Streptomycetaceae</taxon>
        <taxon>Kitasatospora</taxon>
    </lineage>
</organism>
<reference evidence="3 4" key="1">
    <citation type="submission" date="2018-08" db="EMBL/GenBank/DDBJ databases">
        <title>Diversity &amp; Physiological Properties of Lignin-Decomposing Actinobacteria from Soil.</title>
        <authorList>
            <person name="Roh S.G."/>
            <person name="Kim S.B."/>
        </authorList>
    </citation>
    <scope>NUCLEOTIDE SEQUENCE [LARGE SCALE GENOMIC DNA]</scope>
    <source>
        <strain evidence="3 4">MMS17-GH009</strain>
    </source>
</reference>
<dbReference type="InterPro" id="IPR020904">
    <property type="entry name" value="Sc_DH/Rdtase_CS"/>
</dbReference>
<dbReference type="Proteomes" id="UP000263377">
    <property type="component" value="Unassembled WGS sequence"/>
</dbReference>
<dbReference type="NCBIfam" id="NF038213">
    <property type="entry name" value="SDR_TniO_fam"/>
    <property type="match status" value="1"/>
</dbReference>
<protein>
    <submittedName>
        <fullName evidence="3">SDR family oxidoreductase</fullName>
    </submittedName>
</protein>
<dbReference type="SUPFAM" id="SSF51735">
    <property type="entry name" value="NAD(P)-binding Rossmann-fold domains"/>
    <property type="match status" value="1"/>
</dbReference>
<dbReference type="PANTHER" id="PTHR42901:SF1">
    <property type="entry name" value="ALCOHOL DEHYDROGENASE"/>
    <property type="match status" value="1"/>
</dbReference>
<dbReference type="Gene3D" id="3.40.50.720">
    <property type="entry name" value="NAD(P)-binding Rossmann-like Domain"/>
    <property type="match status" value="1"/>
</dbReference>
<accession>A0A372ZR66</accession>
<evidence type="ECO:0000256" key="2">
    <source>
        <dbReference type="ARBA" id="ARBA00023002"/>
    </source>
</evidence>
<keyword evidence="2" id="KW-0560">Oxidoreductase</keyword>
<dbReference type="InterPro" id="IPR036291">
    <property type="entry name" value="NAD(P)-bd_dom_sf"/>
</dbReference>
<dbReference type="EMBL" id="QVIG01000001">
    <property type="protein sequence ID" value="RGD57992.1"/>
    <property type="molecule type" value="Genomic_DNA"/>
</dbReference>
<gene>
    <name evidence="3" type="ORF">DR950_09520</name>
</gene>
<keyword evidence="4" id="KW-1185">Reference proteome</keyword>
<dbReference type="AlphaFoldDB" id="A0A372ZR66"/>
<dbReference type="PRINTS" id="PR00081">
    <property type="entry name" value="GDHRDH"/>
</dbReference>
<evidence type="ECO:0000313" key="4">
    <source>
        <dbReference type="Proteomes" id="UP000263377"/>
    </source>
</evidence>